<dbReference type="RefSeq" id="WP_263952427.1">
    <property type="nucleotide sequence ID" value="NZ_JAOYFC010000001.1"/>
</dbReference>
<keyword evidence="3" id="KW-1185">Reference proteome</keyword>
<sequence>MTNQRYVASESSCTPGSHKEFFPGGFRDAQAEGVFSAALPATPDLSPKHRTPVILGAFALLLAAIAALFAFVPSLRALIPARATPPSRSDAEAVVNVMCHMSIIDRKVDAHEIRVIARLGYEMTGHHIAPEEIVKLIKNTKRDMTPLECRALGKGLSLANRRLCYSAALKIATRHRGLIRPEVQFLRSLASGLRLSGRDVNKCVASAQAPTPDTAVVSPYDQVIPAQ</sequence>
<evidence type="ECO:0008006" key="4">
    <source>
        <dbReference type="Google" id="ProtNLM"/>
    </source>
</evidence>
<dbReference type="Proteomes" id="UP001208041">
    <property type="component" value="Unassembled WGS sequence"/>
</dbReference>
<reference evidence="2" key="1">
    <citation type="submission" date="2022-10" db="EMBL/GenBank/DDBJ databases">
        <authorList>
            <person name="Yue Y."/>
        </authorList>
    </citation>
    <scope>NUCLEOTIDE SEQUENCE</scope>
    <source>
        <strain evidence="2">Z654</strain>
    </source>
</reference>
<feature type="transmembrane region" description="Helical" evidence="1">
    <location>
        <begin position="53"/>
        <end position="72"/>
    </location>
</feature>
<comment type="caution">
    <text evidence="2">The sequence shown here is derived from an EMBL/GenBank/DDBJ whole genome shotgun (WGS) entry which is preliminary data.</text>
</comment>
<name>A0AAE3LPM5_9RHOB</name>
<dbReference type="Gene3D" id="1.10.3680.10">
    <property type="entry name" value="TerB-like"/>
    <property type="match status" value="1"/>
</dbReference>
<dbReference type="AlphaFoldDB" id="A0AAE3LPM5"/>
<proteinExistence type="predicted"/>
<organism evidence="2 3">
    <name type="scientific">Halocynthiibacter halioticoli</name>
    <dbReference type="NCBI Taxonomy" id="2986804"/>
    <lineage>
        <taxon>Bacteria</taxon>
        <taxon>Pseudomonadati</taxon>
        <taxon>Pseudomonadota</taxon>
        <taxon>Alphaproteobacteria</taxon>
        <taxon>Rhodobacterales</taxon>
        <taxon>Paracoccaceae</taxon>
        <taxon>Halocynthiibacter</taxon>
    </lineage>
</organism>
<accession>A0AAE3LPM5</accession>
<keyword evidence="1" id="KW-0472">Membrane</keyword>
<evidence type="ECO:0000313" key="3">
    <source>
        <dbReference type="Proteomes" id="UP001208041"/>
    </source>
</evidence>
<dbReference type="EMBL" id="JAOYFC010000001">
    <property type="protein sequence ID" value="MCV6823587.1"/>
    <property type="molecule type" value="Genomic_DNA"/>
</dbReference>
<protein>
    <recommendedName>
        <fullName evidence="4">Co-chaperone DjlA N-terminal domain-containing protein</fullName>
    </recommendedName>
</protein>
<gene>
    <name evidence="2" type="ORF">OH136_03385</name>
</gene>
<keyword evidence="1" id="KW-0812">Transmembrane</keyword>
<dbReference type="SUPFAM" id="SSF158682">
    <property type="entry name" value="TerB-like"/>
    <property type="match status" value="1"/>
</dbReference>
<evidence type="ECO:0000313" key="2">
    <source>
        <dbReference type="EMBL" id="MCV6823587.1"/>
    </source>
</evidence>
<dbReference type="InterPro" id="IPR029024">
    <property type="entry name" value="TerB-like"/>
</dbReference>
<keyword evidence="1" id="KW-1133">Transmembrane helix</keyword>
<evidence type="ECO:0000256" key="1">
    <source>
        <dbReference type="SAM" id="Phobius"/>
    </source>
</evidence>